<proteinExistence type="predicted"/>
<dbReference type="AlphaFoldDB" id="A0AAX1QYY5"/>
<protein>
    <submittedName>
        <fullName evidence="2">Transposase</fullName>
    </submittedName>
</protein>
<dbReference type="InterPro" id="IPR029501">
    <property type="entry name" value="EndoU_bac"/>
</dbReference>
<sequence>MSEFCFVHANEGKFVNANDKNKIRLDTGGHGQANLELLKRLRIGYEINVIFENGVRVGNVKNHKNKDKSENNGQTWLPKSWTEEMILEAGEDVAKSTENQNVPDGVIIYGTYQNVRIGLIKRDNKIVSFFPDSKQDCSVKWVNEKNTMDQSKLKRKKRNKNMKINIQKFKRIIKKRHQADRDIKLYLGRQSIWDTLVAFICKSEASFSGFIEYMKTKMTSYEYIILSEISDDIVAIFPWISFIKAYRFLEQRYPTTTKEYNIKLFIDDAEEYVLSKNN</sequence>
<evidence type="ECO:0000313" key="3">
    <source>
        <dbReference type="Proteomes" id="UP000253077"/>
    </source>
</evidence>
<dbReference type="Proteomes" id="UP000253077">
    <property type="component" value="Unassembled WGS sequence"/>
</dbReference>
<name>A0AAX1QYY5_UREUR</name>
<reference evidence="2 3" key="1">
    <citation type="submission" date="2018-07" db="EMBL/GenBank/DDBJ databases">
        <title>Ureaplasma urealyticum 1000 the multidrug-resistant clinical isolate obtained from scrapings of the urogenital tract of a woman with inflammatory diseases of the reproductive organs.</title>
        <authorList>
            <person name="Kolesnikova E.A."/>
            <person name="Alekseeva A.E."/>
            <person name="Brusnigina N.F."/>
            <person name="Makhova M.A."/>
        </authorList>
    </citation>
    <scope>NUCLEOTIDE SEQUENCE [LARGE SCALE GENOMIC DNA]</scope>
    <source>
        <strain evidence="2 3">1000</strain>
    </source>
</reference>
<evidence type="ECO:0000313" key="2">
    <source>
        <dbReference type="EMBL" id="RCJ01106.1"/>
    </source>
</evidence>
<accession>A0AAX1QYY5</accession>
<dbReference type="GO" id="GO:0004519">
    <property type="term" value="F:endonuclease activity"/>
    <property type="evidence" value="ECO:0007669"/>
    <property type="project" value="InterPro"/>
</dbReference>
<comment type="caution">
    <text evidence="2">The sequence shown here is derived from an EMBL/GenBank/DDBJ whole genome shotgun (WGS) entry which is preliminary data.</text>
</comment>
<feature type="domain" description="Bacterial EndoU nuclease" evidence="1">
    <location>
        <begin position="27"/>
        <end position="133"/>
    </location>
</feature>
<dbReference type="Pfam" id="PF14436">
    <property type="entry name" value="EndoU_bacteria"/>
    <property type="match status" value="1"/>
</dbReference>
<dbReference type="RefSeq" id="WP_012560183.1">
    <property type="nucleotide sequence ID" value="NZ_CP039963.1"/>
</dbReference>
<dbReference type="EMBL" id="QOKT01000007">
    <property type="protein sequence ID" value="RCJ01106.1"/>
    <property type="molecule type" value="Genomic_DNA"/>
</dbReference>
<gene>
    <name evidence="2" type="ORF">DSQ42_02430</name>
</gene>
<organism evidence="2 3">
    <name type="scientific">Ureaplasma urealyticum</name>
    <name type="common">Ureaplasma urealyticum biotype 2</name>
    <dbReference type="NCBI Taxonomy" id="2130"/>
    <lineage>
        <taxon>Bacteria</taxon>
        <taxon>Bacillati</taxon>
        <taxon>Mycoplasmatota</taxon>
        <taxon>Mycoplasmoidales</taxon>
        <taxon>Mycoplasmoidaceae</taxon>
        <taxon>Ureaplasma</taxon>
    </lineage>
</organism>
<evidence type="ECO:0000259" key="1">
    <source>
        <dbReference type="Pfam" id="PF14436"/>
    </source>
</evidence>